<dbReference type="GeneID" id="19015020"/>
<evidence type="ECO:0000256" key="1">
    <source>
        <dbReference type="SAM" id="Coils"/>
    </source>
</evidence>
<dbReference type="PANTHER" id="PTHR46512">
    <property type="entry name" value="PEPTIDYLPROLYL ISOMERASE"/>
    <property type="match status" value="1"/>
</dbReference>
<name>K8EX59_9CHLO</name>
<dbReference type="PANTHER" id="PTHR46512:SF8">
    <property type="entry name" value="PEPTIDYLPROLYL ISOMERASE"/>
    <property type="match status" value="1"/>
</dbReference>
<protein>
    <submittedName>
        <fullName evidence="3">Pasticcino 1-Arabidopsis thaliana (ISS)</fullName>
    </submittedName>
</protein>
<sequence>MTATDTTSSTSSSKSMQTFLDECALIKKQHRQSFNDFSFLRVSPLAFVKPLRKDDDSDDDVNNKRAKMSANRETKILNELEMCERTGDVVFRASSKMKNECVFRLNSLSVAEEEERRGRRGREKIIAYRMKIWTLTDEKEKKVVLYDNLTTEEDTMNSSNRSKSSFKKSKKLLLARVDADPNRTSDGFQLRGVSLALAAEAERLSRTNSTSKEDENDGDGDTLKIEMTSNVAFKHPSMNRKSDTFREIFKDVDANAKLACEARLVEAFEIIEIHELSTYEKSTFADRDKDDNDEKNARVGIEIEVEVEEERRSRCAVLKRVVVPGESWETPSDFSEISLRINDMNGKSNAHTFVLKRHESKKDSYERFVMALVRTMRKKETSVAFVPKERFLDFTFPQHEEVGKVIDAIRKNNNNSYDYEDYVAIEVHLIDWVSARDCFGDGKVIKTVLEKRDPSKSFPNDSPVQDTKVYISNLRASAKTTSGTEGIIGTDKNEQHLIGEDFSFRLASGEMPRALETALRTACIGETIRVTVDVREEERTAFALKQRKERMRAYLDSYVLSDTLTKLVSRDDDEQNLLKAEDGGFRLVQVTFECTLTGFDKIVNWYSDAVAVCIKDGEDLKTDANALFKNGMLIEALEKYESVAQKLNQLASRVLLEEEEGEGEKYEPRIVALRNNVLLNAAVTAKKLRDYTAARKSLEKIPENERSFKAKMLKGCIFLDENEFDLAKEAFRELLTDIAADEDEDEVTKDEKKKELERELARVKQLEKRALEEMRNKFRGKL</sequence>
<proteinExistence type="predicted"/>
<keyword evidence="4" id="KW-1185">Reference proteome</keyword>
<dbReference type="eggNOG" id="KOG0543">
    <property type="taxonomic scope" value="Eukaryota"/>
</dbReference>
<reference evidence="3 4" key="1">
    <citation type="submission" date="2011-10" db="EMBL/GenBank/DDBJ databases">
        <authorList>
            <person name="Genoscope - CEA"/>
        </authorList>
    </citation>
    <scope>NUCLEOTIDE SEQUENCE [LARGE SCALE GENOMIC DNA]</scope>
    <source>
        <strain evidence="3 4">RCC 1105</strain>
    </source>
</reference>
<dbReference type="EMBL" id="FO082273">
    <property type="protein sequence ID" value="CCO17050.1"/>
    <property type="molecule type" value="Genomic_DNA"/>
</dbReference>
<dbReference type="Gene3D" id="1.25.40.10">
    <property type="entry name" value="Tetratricopeptide repeat domain"/>
    <property type="match status" value="1"/>
</dbReference>
<dbReference type="Proteomes" id="UP000198341">
    <property type="component" value="Chromosome 6"/>
</dbReference>
<feature type="region of interest" description="Disordered" evidence="2">
    <location>
        <begin position="202"/>
        <end position="223"/>
    </location>
</feature>
<evidence type="ECO:0000313" key="3">
    <source>
        <dbReference type="EMBL" id="CCO17050.1"/>
    </source>
</evidence>
<organism evidence="3 4">
    <name type="scientific">Bathycoccus prasinos</name>
    <dbReference type="NCBI Taxonomy" id="41875"/>
    <lineage>
        <taxon>Eukaryota</taxon>
        <taxon>Viridiplantae</taxon>
        <taxon>Chlorophyta</taxon>
        <taxon>Mamiellophyceae</taxon>
        <taxon>Mamiellales</taxon>
        <taxon>Bathycoccaceae</taxon>
        <taxon>Bathycoccus</taxon>
    </lineage>
</organism>
<gene>
    <name evidence="3" type="ORF">Bathy06g00400</name>
</gene>
<dbReference type="SUPFAM" id="SSF48452">
    <property type="entry name" value="TPR-like"/>
    <property type="match status" value="1"/>
</dbReference>
<dbReference type="AlphaFoldDB" id="K8EX59"/>
<dbReference type="InterPro" id="IPR050754">
    <property type="entry name" value="FKBP4/5/8-like"/>
</dbReference>
<evidence type="ECO:0000256" key="2">
    <source>
        <dbReference type="SAM" id="MobiDB-lite"/>
    </source>
</evidence>
<dbReference type="STRING" id="41875.K8EX59"/>
<dbReference type="RefSeq" id="XP_007512450.1">
    <property type="nucleotide sequence ID" value="XM_007512388.1"/>
</dbReference>
<evidence type="ECO:0000313" key="4">
    <source>
        <dbReference type="Proteomes" id="UP000198341"/>
    </source>
</evidence>
<accession>K8EX59</accession>
<dbReference type="InterPro" id="IPR011990">
    <property type="entry name" value="TPR-like_helical_dom_sf"/>
</dbReference>
<feature type="coiled-coil region" evidence="1">
    <location>
        <begin position="746"/>
        <end position="776"/>
    </location>
</feature>
<keyword evidence="1" id="KW-0175">Coiled coil</keyword>
<dbReference type="KEGG" id="bpg:Bathy06g00400"/>